<dbReference type="EMBL" id="JACXVP010000004">
    <property type="protein sequence ID" value="KAG5610648.1"/>
    <property type="molecule type" value="Genomic_DNA"/>
</dbReference>
<keyword evidence="2" id="KW-1185">Reference proteome</keyword>
<name>A0A9J5ZFN9_SOLCO</name>
<organism evidence="1 2">
    <name type="scientific">Solanum commersonii</name>
    <name type="common">Commerson's wild potato</name>
    <name type="synonym">Commerson's nightshade</name>
    <dbReference type="NCBI Taxonomy" id="4109"/>
    <lineage>
        <taxon>Eukaryota</taxon>
        <taxon>Viridiplantae</taxon>
        <taxon>Streptophyta</taxon>
        <taxon>Embryophyta</taxon>
        <taxon>Tracheophyta</taxon>
        <taxon>Spermatophyta</taxon>
        <taxon>Magnoliopsida</taxon>
        <taxon>eudicotyledons</taxon>
        <taxon>Gunneridae</taxon>
        <taxon>Pentapetalae</taxon>
        <taxon>asterids</taxon>
        <taxon>lamiids</taxon>
        <taxon>Solanales</taxon>
        <taxon>Solanaceae</taxon>
        <taxon>Solanoideae</taxon>
        <taxon>Solaneae</taxon>
        <taxon>Solanum</taxon>
    </lineage>
</organism>
<evidence type="ECO:0000313" key="1">
    <source>
        <dbReference type="EMBL" id="KAG5610648.1"/>
    </source>
</evidence>
<proteinExistence type="predicted"/>
<dbReference type="AlphaFoldDB" id="A0A9J5ZFN9"/>
<evidence type="ECO:0000313" key="2">
    <source>
        <dbReference type="Proteomes" id="UP000824120"/>
    </source>
</evidence>
<gene>
    <name evidence="1" type="ORF">H5410_021929</name>
</gene>
<comment type="caution">
    <text evidence="1">The sequence shown here is derived from an EMBL/GenBank/DDBJ whole genome shotgun (WGS) entry which is preliminary data.</text>
</comment>
<protein>
    <submittedName>
        <fullName evidence="1">Uncharacterized protein</fullName>
    </submittedName>
</protein>
<dbReference type="Proteomes" id="UP000824120">
    <property type="component" value="Chromosome 4"/>
</dbReference>
<feature type="non-terminal residue" evidence="1">
    <location>
        <position position="1"/>
    </location>
</feature>
<accession>A0A9J5ZFN9</accession>
<sequence length="111" mass="13025">KIKSQCLYIPIKDHYGVRLWEEEEIRIKIIKEGLQYSNLENIRKLILYGVRFKPECKEGFLSDRHILIQLTNMKDYTDIILDVTSKVGTLVQPRGGNYYCLSADLFFIPIT</sequence>
<reference evidence="1 2" key="1">
    <citation type="submission" date="2020-09" db="EMBL/GenBank/DDBJ databases">
        <title>De no assembly of potato wild relative species, Solanum commersonii.</title>
        <authorList>
            <person name="Cho K."/>
        </authorList>
    </citation>
    <scope>NUCLEOTIDE SEQUENCE [LARGE SCALE GENOMIC DNA]</scope>
    <source>
        <strain evidence="1">LZ3.2</strain>
        <tissue evidence="1">Leaf</tissue>
    </source>
</reference>
<dbReference type="OrthoDB" id="1751950at2759"/>